<reference evidence="4" key="1">
    <citation type="submission" date="2024-06" db="EMBL/GenBank/DDBJ databases">
        <title>Multi-omics analyses provide insights into the biosynthesis of the anticancer antibiotic pleurotin in Hohenbuehelia grisea.</title>
        <authorList>
            <person name="Weaver J.A."/>
            <person name="Alberti F."/>
        </authorList>
    </citation>
    <scope>NUCLEOTIDE SEQUENCE [LARGE SCALE GENOMIC DNA]</scope>
    <source>
        <strain evidence="4">T-177</strain>
    </source>
</reference>
<organism evidence="3 4">
    <name type="scientific">Hohenbuehelia grisea</name>
    <dbReference type="NCBI Taxonomy" id="104357"/>
    <lineage>
        <taxon>Eukaryota</taxon>
        <taxon>Fungi</taxon>
        <taxon>Dikarya</taxon>
        <taxon>Basidiomycota</taxon>
        <taxon>Agaricomycotina</taxon>
        <taxon>Agaricomycetes</taxon>
        <taxon>Agaricomycetidae</taxon>
        <taxon>Agaricales</taxon>
        <taxon>Pleurotineae</taxon>
        <taxon>Pleurotaceae</taxon>
        <taxon>Hohenbuehelia</taxon>
    </lineage>
</organism>
<dbReference type="Gene3D" id="3.30.560.10">
    <property type="entry name" value="Glucose Oxidase, domain 3"/>
    <property type="match status" value="1"/>
</dbReference>
<protein>
    <recommendedName>
        <fullName evidence="2">Glucose-methanol-choline oxidoreductase C-terminal domain-containing protein</fullName>
    </recommendedName>
</protein>
<proteinExistence type="predicted"/>
<evidence type="ECO:0000256" key="1">
    <source>
        <dbReference type="ARBA" id="ARBA00001974"/>
    </source>
</evidence>
<keyword evidence="4" id="KW-1185">Reference proteome</keyword>
<dbReference type="Pfam" id="PF05199">
    <property type="entry name" value="GMC_oxred_C"/>
    <property type="match status" value="1"/>
</dbReference>
<dbReference type="InterPro" id="IPR036188">
    <property type="entry name" value="FAD/NAD-bd_sf"/>
</dbReference>
<dbReference type="EMBL" id="JASNQZ010000002">
    <property type="protein sequence ID" value="KAL0960329.1"/>
    <property type="molecule type" value="Genomic_DNA"/>
</dbReference>
<dbReference type="Proteomes" id="UP001556367">
    <property type="component" value="Unassembled WGS sequence"/>
</dbReference>
<evidence type="ECO:0000313" key="4">
    <source>
        <dbReference type="Proteomes" id="UP001556367"/>
    </source>
</evidence>
<accession>A0ABR3JXF5</accession>
<dbReference type="SUPFAM" id="SSF54373">
    <property type="entry name" value="FAD-linked reductases, C-terminal domain"/>
    <property type="match status" value="1"/>
</dbReference>
<feature type="domain" description="Glucose-methanol-choline oxidoreductase C-terminal" evidence="2">
    <location>
        <begin position="1"/>
        <end position="103"/>
    </location>
</feature>
<comment type="cofactor">
    <cofactor evidence="1">
        <name>FAD</name>
        <dbReference type="ChEBI" id="CHEBI:57692"/>
    </cofactor>
</comment>
<dbReference type="InterPro" id="IPR007867">
    <property type="entry name" value="GMC_OxRtase_C"/>
</dbReference>
<comment type="caution">
    <text evidence="3">The sequence shown here is derived from an EMBL/GenBank/DDBJ whole genome shotgun (WGS) entry which is preliminary data.</text>
</comment>
<sequence length="125" mass="13457">MHIASSNPQTPPTVDQAYWAHTLDVAAPRSGIKLRRKMLTTAPVDSIYQVRARGGRGYRREGGGVVAGVVAVITMRLGLWRCCEGAWGVVDTKLKVYGAANVRAAVSAHLAEGRADIFEAARPKE</sequence>
<gene>
    <name evidence="3" type="ORF">HGRIS_011953</name>
</gene>
<dbReference type="Gene3D" id="3.50.50.60">
    <property type="entry name" value="FAD/NAD(P)-binding domain"/>
    <property type="match status" value="1"/>
</dbReference>
<name>A0ABR3JXF5_9AGAR</name>
<evidence type="ECO:0000313" key="3">
    <source>
        <dbReference type="EMBL" id="KAL0960329.1"/>
    </source>
</evidence>
<evidence type="ECO:0000259" key="2">
    <source>
        <dbReference type="Pfam" id="PF05199"/>
    </source>
</evidence>